<dbReference type="GO" id="GO:0008270">
    <property type="term" value="F:zinc ion binding"/>
    <property type="evidence" value="ECO:0007669"/>
    <property type="project" value="InterPro"/>
</dbReference>
<proteinExistence type="predicted"/>
<dbReference type="InterPro" id="IPR050613">
    <property type="entry name" value="Sec_Metabolite_Reg"/>
</dbReference>
<dbReference type="CDD" id="cd00067">
    <property type="entry name" value="GAL4"/>
    <property type="match status" value="1"/>
</dbReference>
<accession>A0A0G4P1M2</accession>
<dbReference type="Pfam" id="PF04082">
    <property type="entry name" value="Fungal_trans"/>
    <property type="match status" value="1"/>
</dbReference>
<keyword evidence="4" id="KW-0238">DNA-binding</keyword>
<keyword evidence="10" id="KW-1185">Reference proteome</keyword>
<dbReference type="Proteomes" id="UP000053732">
    <property type="component" value="Unassembled WGS sequence"/>
</dbReference>
<evidence type="ECO:0000259" key="8">
    <source>
        <dbReference type="PROSITE" id="PS50048"/>
    </source>
</evidence>
<name>A0A0G4P1M2_PENC3</name>
<protein>
    <submittedName>
        <fullName evidence="9">Fungal transcriptional regulatory protein, N-terminal</fullName>
    </submittedName>
</protein>
<reference evidence="9 10" key="1">
    <citation type="journal article" date="2014" name="Nat. Commun.">
        <title>Multiple recent horizontal transfers of a large genomic region in cheese making fungi.</title>
        <authorList>
            <person name="Cheeseman K."/>
            <person name="Ropars J."/>
            <person name="Renault P."/>
            <person name="Dupont J."/>
            <person name="Gouzy J."/>
            <person name="Branca A."/>
            <person name="Abraham A.L."/>
            <person name="Ceppi M."/>
            <person name="Conseiller E."/>
            <person name="Debuchy R."/>
            <person name="Malagnac F."/>
            <person name="Goarin A."/>
            <person name="Silar P."/>
            <person name="Lacoste S."/>
            <person name="Sallet E."/>
            <person name="Bensimon A."/>
            <person name="Giraud T."/>
            <person name="Brygoo Y."/>
        </authorList>
    </citation>
    <scope>NUCLEOTIDE SEQUENCE [LARGE SCALE GENOMIC DNA]</scope>
    <source>
        <strain evidence="10">FM 013</strain>
    </source>
</reference>
<evidence type="ECO:0000313" key="10">
    <source>
        <dbReference type="Proteomes" id="UP000053732"/>
    </source>
</evidence>
<dbReference type="PROSITE" id="PS50048">
    <property type="entry name" value="ZN2_CY6_FUNGAL_2"/>
    <property type="match status" value="1"/>
</dbReference>
<organism evidence="9 10">
    <name type="scientific">Penicillium camemberti (strain FM 013)</name>
    <dbReference type="NCBI Taxonomy" id="1429867"/>
    <lineage>
        <taxon>Eukaryota</taxon>
        <taxon>Fungi</taxon>
        <taxon>Dikarya</taxon>
        <taxon>Ascomycota</taxon>
        <taxon>Pezizomycotina</taxon>
        <taxon>Eurotiomycetes</taxon>
        <taxon>Eurotiomycetidae</taxon>
        <taxon>Eurotiales</taxon>
        <taxon>Aspergillaceae</taxon>
        <taxon>Penicillium</taxon>
    </lineage>
</organism>
<dbReference type="Gene3D" id="4.10.240.10">
    <property type="entry name" value="Zn(2)-C6 fungal-type DNA-binding domain"/>
    <property type="match status" value="1"/>
</dbReference>
<keyword evidence="5" id="KW-0804">Transcription</keyword>
<feature type="compositionally biased region" description="Polar residues" evidence="7">
    <location>
        <begin position="85"/>
        <end position="104"/>
    </location>
</feature>
<dbReference type="PROSITE" id="PS00463">
    <property type="entry name" value="ZN2_CY6_FUNGAL_1"/>
    <property type="match status" value="1"/>
</dbReference>
<dbReference type="PANTHER" id="PTHR31001">
    <property type="entry name" value="UNCHARACTERIZED TRANSCRIPTIONAL REGULATORY PROTEIN"/>
    <property type="match status" value="1"/>
</dbReference>
<dbReference type="InterPro" id="IPR001138">
    <property type="entry name" value="Zn2Cys6_DnaBD"/>
</dbReference>
<evidence type="ECO:0000256" key="1">
    <source>
        <dbReference type="ARBA" id="ARBA00004123"/>
    </source>
</evidence>
<dbReference type="InterPro" id="IPR007219">
    <property type="entry name" value="XnlR_reg_dom"/>
</dbReference>
<evidence type="ECO:0000256" key="5">
    <source>
        <dbReference type="ARBA" id="ARBA00023163"/>
    </source>
</evidence>
<keyword evidence="2" id="KW-0479">Metal-binding</keyword>
<evidence type="ECO:0000256" key="7">
    <source>
        <dbReference type="SAM" id="MobiDB-lite"/>
    </source>
</evidence>
<evidence type="ECO:0000256" key="6">
    <source>
        <dbReference type="ARBA" id="ARBA00023242"/>
    </source>
</evidence>
<dbReference type="InterPro" id="IPR036864">
    <property type="entry name" value="Zn2-C6_fun-type_DNA-bd_sf"/>
</dbReference>
<dbReference type="GO" id="GO:0000981">
    <property type="term" value="F:DNA-binding transcription factor activity, RNA polymerase II-specific"/>
    <property type="evidence" value="ECO:0007669"/>
    <property type="project" value="InterPro"/>
</dbReference>
<dbReference type="PANTHER" id="PTHR31001:SF57">
    <property type="entry name" value="ZN(II)2CYS6 TRANSCRIPTION FACTOR (EUROFUNG)"/>
    <property type="match status" value="1"/>
</dbReference>
<dbReference type="GO" id="GO:0005634">
    <property type="term" value="C:nucleus"/>
    <property type="evidence" value="ECO:0007669"/>
    <property type="project" value="UniProtKB-SubCell"/>
</dbReference>
<dbReference type="GO" id="GO:0006351">
    <property type="term" value="P:DNA-templated transcription"/>
    <property type="evidence" value="ECO:0007669"/>
    <property type="project" value="InterPro"/>
</dbReference>
<evidence type="ECO:0000313" key="9">
    <source>
        <dbReference type="EMBL" id="CRL20221.1"/>
    </source>
</evidence>
<feature type="domain" description="Zn(2)-C6 fungal-type" evidence="8">
    <location>
        <begin position="26"/>
        <end position="55"/>
    </location>
</feature>
<sequence>MEPPAQQTGDRSRQQLVARRYDVERSCLRCHERKVRCNRAMPCSTCLRINVPCQYPGPGRTKRRSKISSTGRVRTRLGVSERAVTATNHTDSPDITTRSSSLSSQPCGTYINTSVSTGDHTAPTEGLLVKDSTSTRYVNELLFSRVLEKESELQSAINTPASTNNSEASPMIGFDGLISNPQLAADAFSLFPSRGQAAHLWQIFLNNVDVLLKVLHIPTTQPAVFAAINNPKAASKDLNALLFSIYFAAVTSLRQADSHIIFGEDRQSVLKRFQRGLEVSLHSAEFLDSPTIVSLQAISIYLLCYRNHNCGRSGWTLNGILLRTAQWMGLHRDGERFNLPPLECEIRRRLWYQIIGCDARVGEDHALSTNGFGGFSNTKLPLNIDDRDISPNMDVAPTSKPEWTEMTMFLVAAEMNQAIQQVSRLSVAVLNGDDKMTSLEQLLETTTARIKDRYLQHCDPNIPIQKSALLLGQVLMGKLNVFVRQQYLRGLSTEESASRATEQTLLLACDAIEIGNELKTDELLSNFHWLFSTFTQYHLLTYTLWHLCVRPGVHCADRAWQVVDKSFNLVEDPSWPSPGLKWNVLRKLREKALDIRCSFSIPFTSARIPNNLTVAEITGPRGDDLRGGAMPSSIMGFEDAMDWNLDSICFPDWNP</sequence>
<dbReference type="EMBL" id="HG793137">
    <property type="protein sequence ID" value="CRL20221.1"/>
    <property type="molecule type" value="Genomic_DNA"/>
</dbReference>
<evidence type="ECO:0000256" key="3">
    <source>
        <dbReference type="ARBA" id="ARBA00023015"/>
    </source>
</evidence>
<dbReference type="CDD" id="cd12148">
    <property type="entry name" value="fungal_TF_MHR"/>
    <property type="match status" value="1"/>
</dbReference>
<feature type="region of interest" description="Disordered" evidence="7">
    <location>
        <begin position="83"/>
        <end position="104"/>
    </location>
</feature>
<gene>
    <name evidence="9" type="ORF">PCAMFM013_S004g000161</name>
</gene>
<dbReference type="GO" id="GO:0003677">
    <property type="term" value="F:DNA binding"/>
    <property type="evidence" value="ECO:0007669"/>
    <property type="project" value="UniProtKB-KW"/>
</dbReference>
<dbReference type="AlphaFoldDB" id="A0A0G4P1M2"/>
<comment type="subcellular location">
    <subcellularLocation>
        <location evidence="1">Nucleus</location>
    </subcellularLocation>
</comment>
<evidence type="ECO:0000256" key="2">
    <source>
        <dbReference type="ARBA" id="ARBA00022723"/>
    </source>
</evidence>
<keyword evidence="3" id="KW-0805">Transcription regulation</keyword>
<dbReference type="Pfam" id="PF00172">
    <property type="entry name" value="Zn_clus"/>
    <property type="match status" value="1"/>
</dbReference>
<dbReference type="STRING" id="1429867.A0A0G4P1M2"/>
<dbReference type="SMART" id="SM00066">
    <property type="entry name" value="GAL4"/>
    <property type="match status" value="1"/>
</dbReference>
<dbReference type="SUPFAM" id="SSF57701">
    <property type="entry name" value="Zn2/Cys6 DNA-binding domain"/>
    <property type="match status" value="1"/>
</dbReference>
<keyword evidence="6" id="KW-0539">Nucleus</keyword>
<evidence type="ECO:0000256" key="4">
    <source>
        <dbReference type="ARBA" id="ARBA00023125"/>
    </source>
</evidence>